<evidence type="ECO:0000256" key="4">
    <source>
        <dbReference type="PROSITE-ProRule" id="PRU00175"/>
    </source>
</evidence>
<dbReference type="Gene3D" id="3.30.40.10">
    <property type="entry name" value="Zinc/RING finger domain, C3HC4 (zinc finger)"/>
    <property type="match status" value="1"/>
</dbReference>
<reference evidence="7 8" key="1">
    <citation type="submission" date="2018-06" db="EMBL/GenBank/DDBJ databases">
        <title>Complete Genomes of Monosporascus.</title>
        <authorList>
            <person name="Robinson A.J."/>
            <person name="Natvig D.O."/>
        </authorList>
    </citation>
    <scope>NUCLEOTIDE SEQUENCE [LARGE SCALE GENOMIC DNA]</scope>
    <source>
        <strain evidence="7 8">CBS 609.92</strain>
    </source>
</reference>
<dbReference type="SUPFAM" id="SSF57850">
    <property type="entry name" value="RING/U-box"/>
    <property type="match status" value="1"/>
</dbReference>
<dbReference type="Proteomes" id="UP000294003">
    <property type="component" value="Unassembled WGS sequence"/>
</dbReference>
<protein>
    <recommendedName>
        <fullName evidence="6">RING-type domain-containing protein</fullName>
    </recommendedName>
</protein>
<name>A0ABY0HDM2_9PEZI</name>
<evidence type="ECO:0000256" key="5">
    <source>
        <dbReference type="SAM" id="MobiDB-lite"/>
    </source>
</evidence>
<dbReference type="EMBL" id="QJNS01000075">
    <property type="protein sequence ID" value="RYO89257.1"/>
    <property type="molecule type" value="Genomic_DNA"/>
</dbReference>
<organism evidence="7 8">
    <name type="scientific">Monosporascus cannonballus</name>
    <dbReference type="NCBI Taxonomy" id="155416"/>
    <lineage>
        <taxon>Eukaryota</taxon>
        <taxon>Fungi</taxon>
        <taxon>Dikarya</taxon>
        <taxon>Ascomycota</taxon>
        <taxon>Pezizomycotina</taxon>
        <taxon>Sordariomycetes</taxon>
        <taxon>Xylariomycetidae</taxon>
        <taxon>Xylariales</taxon>
        <taxon>Xylariales incertae sedis</taxon>
        <taxon>Monosporascus</taxon>
    </lineage>
</organism>
<evidence type="ECO:0000259" key="6">
    <source>
        <dbReference type="PROSITE" id="PS50089"/>
    </source>
</evidence>
<dbReference type="Pfam" id="PF13639">
    <property type="entry name" value="zf-RING_2"/>
    <property type="match status" value="1"/>
</dbReference>
<evidence type="ECO:0000256" key="2">
    <source>
        <dbReference type="ARBA" id="ARBA00022771"/>
    </source>
</evidence>
<dbReference type="SMART" id="SM00184">
    <property type="entry name" value="RING"/>
    <property type="match status" value="1"/>
</dbReference>
<keyword evidence="8" id="KW-1185">Reference proteome</keyword>
<dbReference type="PROSITE" id="PS50089">
    <property type="entry name" value="ZF_RING_2"/>
    <property type="match status" value="1"/>
</dbReference>
<keyword evidence="1" id="KW-0479">Metal-binding</keyword>
<comment type="caution">
    <text evidence="7">The sequence shown here is derived from an EMBL/GenBank/DDBJ whole genome shotgun (WGS) entry which is preliminary data.</text>
</comment>
<dbReference type="PANTHER" id="PTHR45969">
    <property type="entry name" value="RING ZINC FINGER PROTEIN-RELATED"/>
    <property type="match status" value="1"/>
</dbReference>
<feature type="domain" description="RING-type" evidence="6">
    <location>
        <begin position="56"/>
        <end position="101"/>
    </location>
</feature>
<evidence type="ECO:0000313" key="8">
    <source>
        <dbReference type="Proteomes" id="UP000294003"/>
    </source>
</evidence>
<evidence type="ECO:0000256" key="1">
    <source>
        <dbReference type="ARBA" id="ARBA00022723"/>
    </source>
</evidence>
<feature type="compositionally biased region" description="Basic and acidic residues" evidence="5">
    <location>
        <begin position="115"/>
        <end position="130"/>
    </location>
</feature>
<feature type="region of interest" description="Disordered" evidence="5">
    <location>
        <begin position="111"/>
        <end position="143"/>
    </location>
</feature>
<keyword evidence="2 4" id="KW-0863">Zinc-finger</keyword>
<evidence type="ECO:0000256" key="3">
    <source>
        <dbReference type="ARBA" id="ARBA00022833"/>
    </source>
</evidence>
<accession>A0ABY0HDM2</accession>
<dbReference type="InterPro" id="IPR001841">
    <property type="entry name" value="Znf_RING"/>
</dbReference>
<sequence length="232" mass="25858">MVMPLRGRSLPAPEPVPAKSRRYRSSLAFAQMLAPKDVIAAQRFVHYDGKGSADPCVICLEEAAAAIVSLPCGHRFHIDCIWQWFEKRWDSGRKARCSLCRRTLHGSRGYGMRLDGTERGHRRRPDEPSHARASSPTDTTRARRYRMTDVPGRLPLGWLIACALDRADILAGPGHPLMLGRGTWDKHLAGVLELLCHIAGSERAERQLGVFVAEFRSLGDALGELRRCEDPA</sequence>
<evidence type="ECO:0000313" key="7">
    <source>
        <dbReference type="EMBL" id="RYO89257.1"/>
    </source>
</evidence>
<keyword evidence="3" id="KW-0862">Zinc</keyword>
<dbReference type="PANTHER" id="PTHR45969:SF69">
    <property type="entry name" value="FINGER DOMAIN PROTEIN, PUTATIVE (AFU_ORTHOLOGUE AFUA_3G12190)-RELATED"/>
    <property type="match status" value="1"/>
</dbReference>
<dbReference type="InterPro" id="IPR013083">
    <property type="entry name" value="Znf_RING/FYVE/PHD"/>
</dbReference>
<proteinExistence type="predicted"/>
<gene>
    <name evidence="7" type="ORF">DL762_003280</name>
</gene>